<dbReference type="InterPro" id="IPR032710">
    <property type="entry name" value="NTF2-like_dom_sf"/>
</dbReference>
<organism evidence="1 2">
    <name type="scientific">Maribacter arcticus</name>
    <dbReference type="NCBI Taxonomy" id="561365"/>
    <lineage>
        <taxon>Bacteria</taxon>
        <taxon>Pseudomonadati</taxon>
        <taxon>Bacteroidota</taxon>
        <taxon>Flavobacteriia</taxon>
        <taxon>Flavobacteriales</taxon>
        <taxon>Flavobacteriaceae</taxon>
        <taxon>Maribacter</taxon>
    </lineage>
</organism>
<gene>
    <name evidence="1" type="ORF">SAMN05660866_01951</name>
</gene>
<reference evidence="2" key="1">
    <citation type="submission" date="2017-02" db="EMBL/GenBank/DDBJ databases">
        <authorList>
            <person name="Varghese N."/>
            <person name="Submissions S."/>
        </authorList>
    </citation>
    <scope>NUCLEOTIDE SEQUENCE [LARGE SCALE GENOMIC DNA]</scope>
    <source>
        <strain evidence="2">DSM 23546</strain>
    </source>
</reference>
<protein>
    <recommendedName>
        <fullName evidence="3">Endo-arabinase</fullName>
    </recommendedName>
</protein>
<name>A0A1T5C0F1_9FLAO</name>
<dbReference type="Gene3D" id="3.10.450.50">
    <property type="match status" value="1"/>
</dbReference>
<evidence type="ECO:0008006" key="3">
    <source>
        <dbReference type="Google" id="ProtNLM"/>
    </source>
</evidence>
<dbReference type="SUPFAM" id="SSF54427">
    <property type="entry name" value="NTF2-like"/>
    <property type="match status" value="1"/>
</dbReference>
<dbReference type="STRING" id="561365.SAMN05660866_01951"/>
<accession>A0A1T5C0F1</accession>
<keyword evidence="2" id="KW-1185">Reference proteome</keyword>
<dbReference type="Proteomes" id="UP000190339">
    <property type="component" value="Unassembled WGS sequence"/>
</dbReference>
<dbReference type="RefSeq" id="WP_079512409.1">
    <property type="nucleotide sequence ID" value="NZ_CAXBOB010000286.1"/>
</dbReference>
<sequence length="144" mass="16138">MKSIFLLLVLTISISYGQTDEESIISLLERESSTWRSGDIEGHANCWSIKSYSRIFVSTPDGNSIDVPPEMMINPPANMMGNGGTSKNTNYKMNVSGDNAWVSHDEESTTKEGVITYTYEIRMLEKIGGEWKLVGQSIHPRKME</sequence>
<proteinExistence type="predicted"/>
<evidence type="ECO:0000313" key="1">
    <source>
        <dbReference type="EMBL" id="SKB52620.1"/>
    </source>
</evidence>
<dbReference type="AlphaFoldDB" id="A0A1T5C0F1"/>
<dbReference type="EMBL" id="FUYL01000005">
    <property type="protein sequence ID" value="SKB52620.1"/>
    <property type="molecule type" value="Genomic_DNA"/>
</dbReference>
<dbReference type="OrthoDB" id="8432779at2"/>
<evidence type="ECO:0000313" key="2">
    <source>
        <dbReference type="Proteomes" id="UP000190339"/>
    </source>
</evidence>